<proteinExistence type="inferred from homology"/>
<evidence type="ECO:0000256" key="2">
    <source>
        <dbReference type="ARBA" id="ARBA00022801"/>
    </source>
</evidence>
<dbReference type="InterPro" id="IPR051058">
    <property type="entry name" value="GDSL_Est/Lipase"/>
</dbReference>
<dbReference type="Gramene" id="TRITD5Av1G053480.2">
    <property type="protein sequence ID" value="TRITD5Av1G053480.2"/>
    <property type="gene ID" value="TRITD5Av1G053480"/>
</dbReference>
<dbReference type="PANTHER" id="PTHR45648">
    <property type="entry name" value="GDSL LIPASE/ACYLHYDROLASE FAMILY PROTEIN (AFU_ORTHOLOGUE AFUA_4G14700)"/>
    <property type="match status" value="1"/>
</dbReference>
<keyword evidence="2" id="KW-0378">Hydrolase</keyword>
<protein>
    <recommendedName>
        <fullName evidence="6">GDSL esterase/lipase</fullName>
    </recommendedName>
</protein>
<dbReference type="Gene3D" id="3.40.50.1110">
    <property type="entry name" value="SGNH hydrolase"/>
    <property type="match status" value="1"/>
</dbReference>
<reference evidence="4 5" key="1">
    <citation type="submission" date="2017-09" db="EMBL/GenBank/DDBJ databases">
        <authorList>
            <consortium name="International Durum Wheat Genome Sequencing Consortium (IDWGSC)"/>
            <person name="Milanesi L."/>
        </authorList>
    </citation>
    <scope>NUCLEOTIDE SEQUENCE [LARGE SCALE GENOMIC DNA]</scope>
    <source>
        <strain evidence="5">cv. Svevo</strain>
    </source>
</reference>
<evidence type="ECO:0000313" key="5">
    <source>
        <dbReference type="Proteomes" id="UP000324705"/>
    </source>
</evidence>
<dbReference type="GO" id="GO:0016788">
    <property type="term" value="F:hydrolase activity, acting on ester bonds"/>
    <property type="evidence" value="ECO:0007669"/>
    <property type="project" value="InterPro"/>
</dbReference>
<dbReference type="GO" id="GO:0016042">
    <property type="term" value="P:lipid catabolic process"/>
    <property type="evidence" value="ECO:0007669"/>
    <property type="project" value="UniProtKB-KW"/>
</dbReference>
<comment type="similarity">
    <text evidence="1">Belongs to the 'GDSL' lipolytic enzyme family.</text>
</comment>
<gene>
    <name evidence="4" type="ORF">TRITD_5Av1G053480</name>
</gene>
<evidence type="ECO:0008006" key="6">
    <source>
        <dbReference type="Google" id="ProtNLM"/>
    </source>
</evidence>
<dbReference type="InterPro" id="IPR001087">
    <property type="entry name" value="GDSL"/>
</dbReference>
<keyword evidence="3" id="KW-0442">Lipid degradation</keyword>
<dbReference type="Pfam" id="PF00657">
    <property type="entry name" value="Lipase_GDSL"/>
    <property type="match status" value="1"/>
</dbReference>
<evidence type="ECO:0000256" key="3">
    <source>
        <dbReference type="ARBA" id="ARBA00022963"/>
    </source>
</evidence>
<evidence type="ECO:0000256" key="1">
    <source>
        <dbReference type="ARBA" id="ARBA00008668"/>
    </source>
</evidence>
<evidence type="ECO:0000313" key="4">
    <source>
        <dbReference type="EMBL" id="VAI14388.1"/>
    </source>
</evidence>
<sequence>MNDELQRLYKLGMRRMFIIGAAPLGCCPVLRGKDECDALANYMSAQYNIKVASLLRDKYPDMLYSLFDPSIALLDYFQRPEANGYAVVDAACCGLGGKKNAMFSCTPASSLCNNRTNHVFWDFVHPTEITAQKLTAIAFHGSAPFVTPRNVGQLCPM</sequence>
<organism evidence="4 5">
    <name type="scientific">Triticum turgidum subsp. durum</name>
    <name type="common">Durum wheat</name>
    <name type="synonym">Triticum durum</name>
    <dbReference type="NCBI Taxonomy" id="4567"/>
    <lineage>
        <taxon>Eukaryota</taxon>
        <taxon>Viridiplantae</taxon>
        <taxon>Streptophyta</taxon>
        <taxon>Embryophyta</taxon>
        <taxon>Tracheophyta</taxon>
        <taxon>Spermatophyta</taxon>
        <taxon>Magnoliopsida</taxon>
        <taxon>Liliopsida</taxon>
        <taxon>Poales</taxon>
        <taxon>Poaceae</taxon>
        <taxon>BOP clade</taxon>
        <taxon>Pooideae</taxon>
        <taxon>Triticodae</taxon>
        <taxon>Triticeae</taxon>
        <taxon>Triticinae</taxon>
        <taxon>Triticum</taxon>
    </lineage>
</organism>
<dbReference type="AlphaFoldDB" id="A0A9R0TJE0"/>
<accession>A0A9R0TJE0</accession>
<dbReference type="InterPro" id="IPR036514">
    <property type="entry name" value="SGNH_hydro_sf"/>
</dbReference>
<name>A0A9R0TJE0_TRITD</name>
<dbReference type="EMBL" id="LT934119">
    <property type="protein sequence ID" value="VAI14388.1"/>
    <property type="molecule type" value="Genomic_DNA"/>
</dbReference>
<dbReference type="PANTHER" id="PTHR45648:SF48">
    <property type="entry name" value="OS03G0581400 PROTEIN"/>
    <property type="match status" value="1"/>
</dbReference>
<keyword evidence="3" id="KW-0443">Lipid metabolism</keyword>
<keyword evidence="5" id="KW-1185">Reference proteome</keyword>
<dbReference type="Proteomes" id="UP000324705">
    <property type="component" value="Chromosome 5A"/>
</dbReference>